<feature type="region of interest" description="Disordered" evidence="1">
    <location>
        <begin position="1"/>
        <end position="56"/>
    </location>
</feature>
<dbReference type="RefSeq" id="XP_066069030.1">
    <property type="nucleotide sequence ID" value="XM_066212933.1"/>
</dbReference>
<organism evidence="2 3">
    <name type="scientific">Cryptococcus depauperatus CBS 7841</name>
    <dbReference type="NCBI Taxonomy" id="1295531"/>
    <lineage>
        <taxon>Eukaryota</taxon>
        <taxon>Fungi</taxon>
        <taxon>Dikarya</taxon>
        <taxon>Basidiomycota</taxon>
        <taxon>Agaricomycotina</taxon>
        <taxon>Tremellomycetes</taxon>
        <taxon>Tremellales</taxon>
        <taxon>Cryptococcaceae</taxon>
        <taxon>Cryptococcus</taxon>
    </lineage>
</organism>
<feature type="compositionally biased region" description="Low complexity" evidence="1">
    <location>
        <begin position="115"/>
        <end position="128"/>
    </location>
</feature>
<gene>
    <name evidence="2" type="ORF">L203_103535</name>
</gene>
<dbReference type="GeneID" id="91087746"/>
<sequence length="232" mass="26147">MVDRPPTPIPRLHTHGQEERQLASSTSLQSSQPLHFHMTPLPTPTPPSLLRRTSSAEHYTRHLRSRSYSNSYQHEQVQIAHHSHNDATFYNEATLSSPGHYASPTQRIRHHRRLSSASASSFSSSLPLTSSLSTLSETMSEPLELPLTETDLGSFGVSPPPKYHSCLQRAQSEELGVVYNKTMTQSNLMRKDTPRPFGAATLEDLTGREWQGRKRRKTPSTVAEERTWVILE</sequence>
<evidence type="ECO:0000313" key="2">
    <source>
        <dbReference type="EMBL" id="WVN88330.1"/>
    </source>
</evidence>
<dbReference type="KEGG" id="cdep:91087746"/>
<feature type="region of interest" description="Disordered" evidence="1">
    <location>
        <begin position="97"/>
        <end position="128"/>
    </location>
</feature>
<proteinExistence type="predicted"/>
<dbReference type="AlphaFoldDB" id="A0A1E3IKN0"/>
<evidence type="ECO:0000313" key="3">
    <source>
        <dbReference type="Proteomes" id="UP000094043"/>
    </source>
</evidence>
<dbReference type="EMBL" id="CP143787">
    <property type="protein sequence ID" value="WVN88330.1"/>
    <property type="molecule type" value="Genomic_DNA"/>
</dbReference>
<reference evidence="2" key="2">
    <citation type="journal article" date="2022" name="Elife">
        <title>Obligate sexual reproduction of a homothallic fungus closely related to the Cryptococcus pathogenic species complex.</title>
        <authorList>
            <person name="Passer A.R."/>
            <person name="Clancey S.A."/>
            <person name="Shea T."/>
            <person name="David-Palma M."/>
            <person name="Averette A.F."/>
            <person name="Boekhout T."/>
            <person name="Porcel B.M."/>
            <person name="Nowrousian M."/>
            <person name="Cuomo C.A."/>
            <person name="Sun S."/>
            <person name="Heitman J."/>
            <person name="Coelho M.A."/>
        </authorList>
    </citation>
    <scope>NUCLEOTIDE SEQUENCE</scope>
    <source>
        <strain evidence="2">CBS 7841</strain>
    </source>
</reference>
<protein>
    <submittedName>
        <fullName evidence="2">Uncharacterized protein</fullName>
    </submittedName>
</protein>
<name>A0A1E3IKN0_9TREE</name>
<dbReference type="VEuPathDB" id="FungiDB:L203_02870"/>
<reference evidence="2" key="1">
    <citation type="submission" date="2016-06" db="EMBL/GenBank/DDBJ databases">
        <authorList>
            <person name="Cuomo C."/>
            <person name="Litvintseva A."/>
            <person name="Heitman J."/>
            <person name="Chen Y."/>
            <person name="Sun S."/>
            <person name="Springer D."/>
            <person name="Dromer F."/>
            <person name="Young S."/>
            <person name="Zeng Q."/>
            <person name="Chapman S."/>
            <person name="Gujja S."/>
            <person name="Saif S."/>
            <person name="Birren B."/>
        </authorList>
    </citation>
    <scope>NUCLEOTIDE SEQUENCE</scope>
    <source>
        <strain evidence="2">CBS 7841</strain>
    </source>
</reference>
<evidence type="ECO:0000256" key="1">
    <source>
        <dbReference type="SAM" id="MobiDB-lite"/>
    </source>
</evidence>
<feature type="compositionally biased region" description="Low complexity" evidence="1">
    <location>
        <begin position="22"/>
        <end position="34"/>
    </location>
</feature>
<dbReference type="Proteomes" id="UP000094043">
    <property type="component" value="Chromosome 4"/>
</dbReference>
<reference evidence="2" key="3">
    <citation type="submission" date="2024-01" db="EMBL/GenBank/DDBJ databases">
        <authorList>
            <person name="Coelho M.A."/>
            <person name="David-Palma M."/>
            <person name="Shea T."/>
            <person name="Sun S."/>
            <person name="Cuomo C.A."/>
            <person name="Heitman J."/>
        </authorList>
    </citation>
    <scope>NUCLEOTIDE SEQUENCE</scope>
    <source>
        <strain evidence="2">CBS 7841</strain>
    </source>
</reference>
<keyword evidence="3" id="KW-1185">Reference proteome</keyword>
<accession>A0A1E3IKN0</accession>